<feature type="compositionally biased region" description="Basic and acidic residues" evidence="1">
    <location>
        <begin position="614"/>
        <end position="644"/>
    </location>
</feature>
<gene>
    <name evidence="2" type="ORF">C922_04892</name>
</gene>
<evidence type="ECO:0000256" key="1">
    <source>
        <dbReference type="SAM" id="MobiDB-lite"/>
    </source>
</evidence>
<keyword evidence="3" id="KW-1185">Reference proteome</keyword>
<dbReference type="VEuPathDB" id="PlasmoDB:C922_04892"/>
<proteinExistence type="predicted"/>
<accession>W6ZZQ0</accession>
<dbReference type="GeneID" id="20040166"/>
<feature type="compositionally biased region" description="Polar residues" evidence="1">
    <location>
        <begin position="413"/>
        <end position="430"/>
    </location>
</feature>
<dbReference type="OrthoDB" id="691673at2759"/>
<organism evidence="2 3">
    <name type="scientific">Plasmodium inui San Antonio 1</name>
    <dbReference type="NCBI Taxonomy" id="1237626"/>
    <lineage>
        <taxon>Eukaryota</taxon>
        <taxon>Sar</taxon>
        <taxon>Alveolata</taxon>
        <taxon>Apicomplexa</taxon>
        <taxon>Aconoidasida</taxon>
        <taxon>Haemosporida</taxon>
        <taxon>Plasmodiidae</taxon>
        <taxon>Plasmodium</taxon>
        <taxon>Plasmodium (Plasmodium)</taxon>
    </lineage>
</organism>
<protein>
    <submittedName>
        <fullName evidence="2">Uncharacterized protein</fullName>
    </submittedName>
</protein>
<dbReference type="AlphaFoldDB" id="W6ZZQ0"/>
<evidence type="ECO:0000313" key="2">
    <source>
        <dbReference type="EMBL" id="EUD64748.1"/>
    </source>
</evidence>
<name>W6ZZQ0_9APIC</name>
<feature type="region of interest" description="Disordered" evidence="1">
    <location>
        <begin position="606"/>
        <end position="645"/>
    </location>
</feature>
<evidence type="ECO:0000313" key="3">
    <source>
        <dbReference type="Proteomes" id="UP000030640"/>
    </source>
</evidence>
<dbReference type="RefSeq" id="XP_008818688.1">
    <property type="nucleotide sequence ID" value="XM_008820466.1"/>
</dbReference>
<reference evidence="2 3" key="1">
    <citation type="submission" date="2013-02" db="EMBL/GenBank/DDBJ databases">
        <title>The Genome Sequence of Plasmodium inui San Antonio 1.</title>
        <authorList>
            <consortium name="The Broad Institute Genome Sequencing Platform"/>
            <consortium name="The Broad Institute Genome Sequencing Center for Infectious Disease"/>
            <person name="Neafsey D."/>
            <person name="Cheeseman I."/>
            <person name="Volkman S."/>
            <person name="Adams J."/>
            <person name="Walker B."/>
            <person name="Young S.K."/>
            <person name="Zeng Q."/>
            <person name="Gargeya S."/>
            <person name="Fitzgerald M."/>
            <person name="Haas B."/>
            <person name="Abouelleil A."/>
            <person name="Alvarado L."/>
            <person name="Arachchi H.M."/>
            <person name="Berlin A.M."/>
            <person name="Chapman S.B."/>
            <person name="Dewar J."/>
            <person name="Goldberg J."/>
            <person name="Griggs A."/>
            <person name="Gujja S."/>
            <person name="Hansen M."/>
            <person name="Howarth C."/>
            <person name="Imamovic A."/>
            <person name="Larimer J."/>
            <person name="McCowan C."/>
            <person name="Murphy C."/>
            <person name="Neiman D."/>
            <person name="Pearson M."/>
            <person name="Priest M."/>
            <person name="Roberts A."/>
            <person name="Saif S."/>
            <person name="Shea T."/>
            <person name="Sisk P."/>
            <person name="Sykes S."/>
            <person name="Wortman J."/>
            <person name="Nusbaum C."/>
            <person name="Birren B."/>
        </authorList>
    </citation>
    <scope>NUCLEOTIDE SEQUENCE [LARGE SCALE GENOMIC DNA]</scope>
    <source>
        <strain evidence="2 3">San Antonio 1</strain>
    </source>
</reference>
<dbReference type="Proteomes" id="UP000030640">
    <property type="component" value="Unassembled WGS sequence"/>
</dbReference>
<feature type="region of interest" description="Disordered" evidence="1">
    <location>
        <begin position="413"/>
        <end position="432"/>
    </location>
</feature>
<sequence length="709" mass="81335">MRHFVLRCPTSLNLLARSGGPAAWCRSGGTIASGADLCREGQGFPRLRHLHGIHTEAIKEAYPAEEEGVEDPLMAQNSEMIIQRYRKFIEERRGEGNGPVGSSSRREMYDPLGFPSEVWPEFGPEGGPELRPEAGVETAAKTAAQNAAKTAAQNAAKTAAQNAAKTAAQNAAKIAAQDAAQPAANPTDQKYVILKKQISKEFIHQVFLPHVESQIMYHLKTYTPNQIVNIFKIYSYLYYYDKKKEMVSALLDYLEYRLDCFSVQDVLLVLEPLYLLNRTNNFNIYRLIINHLHRVREKMNLYNYIGVSRVFTKILIDLTFEEKEMRGKNILSRLFYHLKQRKYRKGIPPEQRRISHWDFLVRFMADVVEHVEGQLRLLSAIELTDLLSVMANYSFSSGYSRYEVALLGQESGMDTPQCGSPPSGRSTQHGSEACRHPPLNVHTLSSQNSYLFKENIVSFLITREVKSKYQDLSTLHRITNFHNLTKLFIYDEEYLQMIEEDLRNYHYISNIHHRYLSLLVWCLFKYRRLEKHIAQLKPVILHNIHHFNAKDLSRLCHAIRDDNQTLINIANNLVSQIETMSVNDFLCYFYVVVCLDLLPYGGGSGSARRGQQGEGEHPSKEQSDSGERRDNLGQRRDTPVDTDSHTLSLFNKSTILQKCTKYINENKKNLGKNEMTKIVLLLKRKKGGQYLYVLDLLPEEWKGILHLVN</sequence>
<dbReference type="EMBL" id="KI965490">
    <property type="protein sequence ID" value="EUD64748.1"/>
    <property type="molecule type" value="Genomic_DNA"/>
</dbReference>